<dbReference type="PROSITE" id="PS00373">
    <property type="entry name" value="GART"/>
    <property type="match status" value="1"/>
</dbReference>
<dbReference type="NCBIfam" id="TIGR00460">
    <property type="entry name" value="fmt"/>
    <property type="match status" value="1"/>
</dbReference>
<dbReference type="InterPro" id="IPR011034">
    <property type="entry name" value="Formyl_transferase-like_C_sf"/>
</dbReference>
<feature type="domain" description="Formyl transferase C-terminal" evidence="7">
    <location>
        <begin position="204"/>
        <end position="300"/>
    </location>
</feature>
<evidence type="ECO:0000256" key="5">
    <source>
        <dbReference type="HAMAP-Rule" id="MF_00182"/>
    </source>
</evidence>
<dbReference type="Proteomes" id="UP001524502">
    <property type="component" value="Unassembled WGS sequence"/>
</dbReference>
<evidence type="ECO:0000259" key="7">
    <source>
        <dbReference type="Pfam" id="PF02911"/>
    </source>
</evidence>
<dbReference type="InterPro" id="IPR002376">
    <property type="entry name" value="Formyl_transf_N"/>
</dbReference>
<evidence type="ECO:0000313" key="8">
    <source>
        <dbReference type="EMBL" id="MCQ4635301.1"/>
    </source>
</evidence>
<dbReference type="InterPro" id="IPR001555">
    <property type="entry name" value="GART_AS"/>
</dbReference>
<dbReference type="CDD" id="cd08646">
    <property type="entry name" value="FMT_core_Met-tRNA-FMT_N"/>
    <property type="match status" value="1"/>
</dbReference>
<name>A0ABT1RJD8_9FIRM</name>
<dbReference type="EMBL" id="JANFXK010000001">
    <property type="protein sequence ID" value="MCQ4635301.1"/>
    <property type="molecule type" value="Genomic_DNA"/>
</dbReference>
<comment type="caution">
    <text evidence="8">The sequence shown here is derived from an EMBL/GenBank/DDBJ whole genome shotgun (WGS) entry which is preliminary data.</text>
</comment>
<gene>
    <name evidence="5 8" type="primary">fmt</name>
    <name evidence="8" type="ORF">NE619_00965</name>
</gene>
<dbReference type="SUPFAM" id="SSF50486">
    <property type="entry name" value="FMT C-terminal domain-like"/>
    <property type="match status" value="1"/>
</dbReference>
<evidence type="ECO:0000256" key="2">
    <source>
        <dbReference type="ARBA" id="ARBA00012261"/>
    </source>
</evidence>
<dbReference type="CDD" id="cd08704">
    <property type="entry name" value="Met_tRNA_FMT_C"/>
    <property type="match status" value="1"/>
</dbReference>
<comment type="catalytic activity">
    <reaction evidence="5">
        <text>L-methionyl-tRNA(fMet) + (6R)-10-formyltetrahydrofolate = N-formyl-L-methionyl-tRNA(fMet) + (6S)-5,6,7,8-tetrahydrofolate + H(+)</text>
        <dbReference type="Rhea" id="RHEA:24380"/>
        <dbReference type="Rhea" id="RHEA-COMP:9952"/>
        <dbReference type="Rhea" id="RHEA-COMP:9953"/>
        <dbReference type="ChEBI" id="CHEBI:15378"/>
        <dbReference type="ChEBI" id="CHEBI:57453"/>
        <dbReference type="ChEBI" id="CHEBI:78530"/>
        <dbReference type="ChEBI" id="CHEBI:78844"/>
        <dbReference type="ChEBI" id="CHEBI:195366"/>
        <dbReference type="EC" id="2.1.2.9"/>
    </reaction>
</comment>
<dbReference type="PANTHER" id="PTHR11138:SF5">
    <property type="entry name" value="METHIONYL-TRNA FORMYLTRANSFERASE, MITOCHONDRIAL"/>
    <property type="match status" value="1"/>
</dbReference>
<keyword evidence="3 5" id="KW-0808">Transferase</keyword>
<dbReference type="InterPro" id="IPR005793">
    <property type="entry name" value="Formyl_trans_C"/>
</dbReference>
<dbReference type="HAMAP" id="MF_00182">
    <property type="entry name" value="Formyl_trans"/>
    <property type="match status" value="1"/>
</dbReference>
<feature type="domain" description="Formyl transferase N-terminal" evidence="6">
    <location>
        <begin position="1"/>
        <end position="179"/>
    </location>
</feature>
<evidence type="ECO:0000256" key="1">
    <source>
        <dbReference type="ARBA" id="ARBA00010699"/>
    </source>
</evidence>
<comment type="similarity">
    <text evidence="1 5">Belongs to the Fmt family.</text>
</comment>
<evidence type="ECO:0000256" key="4">
    <source>
        <dbReference type="ARBA" id="ARBA00022917"/>
    </source>
</evidence>
<proteinExistence type="inferred from homology"/>
<dbReference type="Pfam" id="PF00551">
    <property type="entry name" value="Formyl_trans_N"/>
    <property type="match status" value="1"/>
</dbReference>
<dbReference type="EC" id="2.1.2.9" evidence="2 5"/>
<feature type="binding site" evidence="5">
    <location>
        <begin position="110"/>
        <end position="113"/>
    </location>
    <ligand>
        <name>(6S)-5,6,7,8-tetrahydrofolate</name>
        <dbReference type="ChEBI" id="CHEBI:57453"/>
    </ligand>
</feature>
<organism evidence="8 9">
    <name type="scientific">Anaerovorax odorimutans</name>
    <dbReference type="NCBI Taxonomy" id="109327"/>
    <lineage>
        <taxon>Bacteria</taxon>
        <taxon>Bacillati</taxon>
        <taxon>Bacillota</taxon>
        <taxon>Clostridia</taxon>
        <taxon>Peptostreptococcales</taxon>
        <taxon>Anaerovoracaceae</taxon>
        <taxon>Anaerovorax</taxon>
    </lineage>
</organism>
<dbReference type="SUPFAM" id="SSF53328">
    <property type="entry name" value="Formyltransferase"/>
    <property type="match status" value="1"/>
</dbReference>
<keyword evidence="4 5" id="KW-0648">Protein biosynthesis</keyword>
<protein>
    <recommendedName>
        <fullName evidence="2 5">Methionyl-tRNA formyltransferase</fullName>
        <ecNumber evidence="2 5">2.1.2.9</ecNumber>
    </recommendedName>
</protein>
<comment type="function">
    <text evidence="5">Attaches a formyl group to the free amino group of methionyl-tRNA(fMet). The formyl group appears to play a dual role in the initiator identity of N-formylmethionyl-tRNA by promoting its recognition by IF2 and preventing the misappropriation of this tRNA by the elongation apparatus.</text>
</comment>
<dbReference type="PANTHER" id="PTHR11138">
    <property type="entry name" value="METHIONYL-TRNA FORMYLTRANSFERASE"/>
    <property type="match status" value="1"/>
</dbReference>
<dbReference type="InterPro" id="IPR036477">
    <property type="entry name" value="Formyl_transf_N_sf"/>
</dbReference>
<dbReference type="Pfam" id="PF02911">
    <property type="entry name" value="Formyl_trans_C"/>
    <property type="match status" value="1"/>
</dbReference>
<accession>A0ABT1RJD8</accession>
<evidence type="ECO:0000313" key="9">
    <source>
        <dbReference type="Proteomes" id="UP001524502"/>
    </source>
</evidence>
<reference evidence="8 9" key="1">
    <citation type="submission" date="2022-06" db="EMBL/GenBank/DDBJ databases">
        <title>Isolation of gut microbiota from human fecal samples.</title>
        <authorList>
            <person name="Pamer E.G."/>
            <person name="Barat B."/>
            <person name="Waligurski E."/>
            <person name="Medina S."/>
            <person name="Paddock L."/>
            <person name="Mostad J."/>
        </authorList>
    </citation>
    <scope>NUCLEOTIDE SEQUENCE [LARGE SCALE GENOMIC DNA]</scope>
    <source>
        <strain evidence="8 9">SL.3.17</strain>
    </source>
</reference>
<evidence type="ECO:0000256" key="3">
    <source>
        <dbReference type="ARBA" id="ARBA00022679"/>
    </source>
</evidence>
<dbReference type="RefSeq" id="WP_256130498.1">
    <property type="nucleotide sequence ID" value="NZ_JANFXK010000001.1"/>
</dbReference>
<dbReference type="InterPro" id="IPR044135">
    <property type="entry name" value="Met-tRNA-FMT_C"/>
</dbReference>
<evidence type="ECO:0000259" key="6">
    <source>
        <dbReference type="Pfam" id="PF00551"/>
    </source>
</evidence>
<keyword evidence="9" id="KW-1185">Reference proteome</keyword>
<dbReference type="InterPro" id="IPR041711">
    <property type="entry name" value="Met-tRNA-FMT_N"/>
</dbReference>
<dbReference type="GO" id="GO:0004479">
    <property type="term" value="F:methionyl-tRNA formyltransferase activity"/>
    <property type="evidence" value="ECO:0007669"/>
    <property type="project" value="UniProtKB-EC"/>
</dbReference>
<dbReference type="InterPro" id="IPR005794">
    <property type="entry name" value="Fmt"/>
</dbReference>
<sequence>MKIVYMGTPDFAVPALAALVEAGHEIGYVVTQPDAVRDRGKKVKMTPVKEKALELGLKALQPEKIKKDAEFFETLKAYAPDLIAVAAYGQILPKELLDLPKLGCVNIHGSLLPRFRGAAPIQRAILEGDEETGITLMYMEEGLDTGAMLAKCSTPIEKKNCAQLHDELAQMGAQLLVESLPALAAGELAAQPQDDAKSTYAPMIAKKDGEIDFSQSPQRIERLIRAFDPWPGAYTSYQGKLLKIWQADVTDAKCQEPPGTIVGVSEKGIEISAGGGTLLAEIIQLPGKKRVAVRDYLKGNSIEKGSVLG</sequence>
<dbReference type="Gene3D" id="3.40.50.12230">
    <property type="match status" value="1"/>
</dbReference>